<dbReference type="EMBL" id="MLQS01000002">
    <property type="protein sequence ID" value="OIJ21007.1"/>
    <property type="molecule type" value="Genomic_DNA"/>
</dbReference>
<evidence type="ECO:0000256" key="1">
    <source>
        <dbReference type="ARBA" id="ARBA00022729"/>
    </source>
</evidence>
<dbReference type="Gene3D" id="2.70.70.10">
    <property type="entry name" value="Glucose Permease (Domain IIA)"/>
    <property type="match status" value="1"/>
</dbReference>
<dbReference type="InterPro" id="IPR016047">
    <property type="entry name" value="M23ase_b-sheet_dom"/>
</dbReference>
<dbReference type="OrthoDB" id="9805070at2"/>
<dbReference type="STRING" id="472963.BKP45_07385"/>
<sequence>MRRRIFLVFSVFVLAMASFLTTIGSENVEANSELKNKIKSIQDEQAENKAEVEKKEREMKELEQKIKQLEDEMRVIDHQTAETNQKIREKDAELKETKERIDILVEEIEILEERIAERDELLQSRVRSMYKNGGSVNYLEVVLGSQSFGDFINRVSALNTIAQQDRNILEAHHNDKIAVEEAKERMEQELIKLEKQVADLEQLKETLNKQRKEKDRIMGQLEQQEGQIHAELGELEDSAGILAAQERAMKQELVAWEERQRQLEEERKRQEQERKRQQEEASRNASSSSNSSSSSSSNSNSSSHSAPSVTQEGNFMRPTTGAITSPYGPRWGRFHHGIDIGKGGRQGDVPVVAVEAGTVIRSYYSPSYGNTVMISHNVNGQVITTLYAHLENRMVSDGQRVSKGQLLGYMGNTGQSFGPHLHFEVHEGPWNGAKSNSVDPLRYIPR</sequence>
<feature type="region of interest" description="Disordered" evidence="3">
    <location>
        <begin position="265"/>
        <end position="328"/>
    </location>
</feature>
<comment type="caution">
    <text evidence="7">The sequence shown here is derived from an EMBL/GenBank/DDBJ whole genome shotgun (WGS) entry which is preliminary data.</text>
</comment>
<evidence type="ECO:0000313" key="7">
    <source>
        <dbReference type="EMBL" id="OIJ21007.1"/>
    </source>
</evidence>
<keyword evidence="2" id="KW-0175">Coiled coil</keyword>
<feature type="compositionally biased region" description="Low complexity" evidence="3">
    <location>
        <begin position="283"/>
        <end position="308"/>
    </location>
</feature>
<name>A0A1S2MB03_9BACI</name>
<feature type="domain" description="Peptidoglycan hydrolase PcsB coiled-coil" evidence="6">
    <location>
        <begin position="108"/>
        <end position="181"/>
    </location>
</feature>
<evidence type="ECO:0000313" key="8">
    <source>
        <dbReference type="Proteomes" id="UP000180057"/>
    </source>
</evidence>
<dbReference type="Pfam" id="PF01551">
    <property type="entry name" value="Peptidase_M23"/>
    <property type="match status" value="1"/>
</dbReference>
<evidence type="ECO:0000256" key="3">
    <source>
        <dbReference type="SAM" id="MobiDB-lite"/>
    </source>
</evidence>
<dbReference type="InterPro" id="IPR057309">
    <property type="entry name" value="PcsB_CC"/>
</dbReference>
<organism evidence="7 8">
    <name type="scientific">Anaerobacillus alkalidiazotrophicus</name>
    <dbReference type="NCBI Taxonomy" id="472963"/>
    <lineage>
        <taxon>Bacteria</taxon>
        <taxon>Bacillati</taxon>
        <taxon>Bacillota</taxon>
        <taxon>Bacilli</taxon>
        <taxon>Bacillales</taxon>
        <taxon>Bacillaceae</taxon>
        <taxon>Anaerobacillus</taxon>
    </lineage>
</organism>
<feature type="domain" description="M23ase beta-sheet core" evidence="5">
    <location>
        <begin position="333"/>
        <end position="434"/>
    </location>
</feature>
<evidence type="ECO:0000259" key="5">
    <source>
        <dbReference type="Pfam" id="PF01551"/>
    </source>
</evidence>
<dbReference type="SUPFAM" id="SSF51261">
    <property type="entry name" value="Duplicated hybrid motif"/>
    <property type="match status" value="1"/>
</dbReference>
<dbReference type="InterPro" id="IPR050570">
    <property type="entry name" value="Cell_wall_metabolism_enzyme"/>
</dbReference>
<dbReference type="AlphaFoldDB" id="A0A1S2MB03"/>
<gene>
    <name evidence="7" type="ORF">BKP45_07385</name>
</gene>
<dbReference type="CDD" id="cd12797">
    <property type="entry name" value="M23_peptidase"/>
    <property type="match status" value="1"/>
</dbReference>
<evidence type="ECO:0000256" key="2">
    <source>
        <dbReference type="SAM" id="Coils"/>
    </source>
</evidence>
<accession>A0A1S2MB03</accession>
<proteinExistence type="predicted"/>
<dbReference type="PANTHER" id="PTHR21666">
    <property type="entry name" value="PEPTIDASE-RELATED"/>
    <property type="match status" value="1"/>
</dbReference>
<reference evidence="7 8" key="1">
    <citation type="submission" date="2016-10" db="EMBL/GenBank/DDBJ databases">
        <title>Draft genome sequences of four alkaliphilic bacteria belonging to the Anaerobacillus genus.</title>
        <authorList>
            <person name="Bassil N.M."/>
            <person name="Lloyd J.R."/>
        </authorList>
    </citation>
    <scope>NUCLEOTIDE SEQUENCE [LARGE SCALE GENOMIC DNA]</scope>
    <source>
        <strain evidence="7 8">DSM 22531</strain>
    </source>
</reference>
<feature type="compositionally biased region" description="Basic and acidic residues" evidence="3">
    <location>
        <begin position="265"/>
        <end position="282"/>
    </location>
</feature>
<protein>
    <submittedName>
        <fullName evidence="7">Peptidase M23</fullName>
    </submittedName>
</protein>
<dbReference type="Pfam" id="PF24568">
    <property type="entry name" value="CC_PcsB"/>
    <property type="match status" value="1"/>
</dbReference>
<dbReference type="Gene3D" id="6.10.250.3150">
    <property type="match status" value="1"/>
</dbReference>
<dbReference type="Proteomes" id="UP000180057">
    <property type="component" value="Unassembled WGS sequence"/>
</dbReference>
<dbReference type="GO" id="GO:0004222">
    <property type="term" value="F:metalloendopeptidase activity"/>
    <property type="evidence" value="ECO:0007669"/>
    <property type="project" value="TreeGrafter"/>
</dbReference>
<feature type="chain" id="PRO_5039157237" evidence="4">
    <location>
        <begin position="18"/>
        <end position="446"/>
    </location>
</feature>
<evidence type="ECO:0000259" key="6">
    <source>
        <dbReference type="Pfam" id="PF24568"/>
    </source>
</evidence>
<dbReference type="PANTHER" id="PTHR21666:SF270">
    <property type="entry name" value="MUREIN HYDROLASE ACTIVATOR ENVC"/>
    <property type="match status" value="1"/>
</dbReference>
<evidence type="ECO:0000256" key="4">
    <source>
        <dbReference type="SAM" id="SignalP"/>
    </source>
</evidence>
<feature type="coiled-coil region" evidence="2">
    <location>
        <begin position="27"/>
        <end position="121"/>
    </location>
</feature>
<feature type="signal peptide" evidence="4">
    <location>
        <begin position="1"/>
        <end position="17"/>
    </location>
</feature>
<keyword evidence="1 4" id="KW-0732">Signal</keyword>
<dbReference type="InterPro" id="IPR011055">
    <property type="entry name" value="Dup_hybrid_motif"/>
</dbReference>
<dbReference type="RefSeq" id="WP_071389094.1">
    <property type="nucleotide sequence ID" value="NZ_MLQS01000002.1"/>
</dbReference>
<keyword evidence="8" id="KW-1185">Reference proteome</keyword>